<evidence type="ECO:0000313" key="4">
    <source>
        <dbReference type="Proteomes" id="UP000692954"/>
    </source>
</evidence>
<dbReference type="CDD" id="cd00167">
    <property type="entry name" value="SANT"/>
    <property type="match status" value="1"/>
</dbReference>
<protein>
    <recommendedName>
        <fullName evidence="2">Myb-like domain-containing protein</fullName>
    </recommendedName>
</protein>
<dbReference type="PANTHER" id="PTHR12802:SF155">
    <property type="entry name" value="DEUBIQUITINASE MYSM1"/>
    <property type="match status" value="1"/>
</dbReference>
<evidence type="ECO:0000313" key="3">
    <source>
        <dbReference type="EMBL" id="CAD8125644.1"/>
    </source>
</evidence>
<evidence type="ECO:0000259" key="2">
    <source>
        <dbReference type="PROSITE" id="PS50090"/>
    </source>
</evidence>
<dbReference type="EMBL" id="CAJJDN010000161">
    <property type="protein sequence ID" value="CAD8125644.1"/>
    <property type="molecule type" value="Genomic_DNA"/>
</dbReference>
<sequence>MNQQEYMNRIFQTQLANSTFLICLQQQPQLFQYIVPQYFYGDIAQQNAGITCVQYSSNQNETKIKEQQNQSNLQQAQVLGEPLYIKNETEREISENKYNGHWTKEEHELYLEFVDSHYDILKSKYDKKSKKIFKMMSQYIPSRTPTQCRSHHQKFNPLQQNKRKKRFKLEKY</sequence>
<keyword evidence="1" id="KW-0539">Nucleus</keyword>
<proteinExistence type="predicted"/>
<organism evidence="3 4">
    <name type="scientific">Paramecium sonneborni</name>
    <dbReference type="NCBI Taxonomy" id="65129"/>
    <lineage>
        <taxon>Eukaryota</taxon>
        <taxon>Sar</taxon>
        <taxon>Alveolata</taxon>
        <taxon>Ciliophora</taxon>
        <taxon>Intramacronucleata</taxon>
        <taxon>Oligohymenophorea</taxon>
        <taxon>Peniculida</taxon>
        <taxon>Parameciidae</taxon>
        <taxon>Paramecium</taxon>
    </lineage>
</organism>
<reference evidence="3" key="1">
    <citation type="submission" date="2021-01" db="EMBL/GenBank/DDBJ databases">
        <authorList>
            <consortium name="Genoscope - CEA"/>
            <person name="William W."/>
        </authorList>
    </citation>
    <scope>NUCLEOTIDE SEQUENCE</scope>
</reference>
<keyword evidence="4" id="KW-1185">Reference proteome</keyword>
<name>A0A8S1RE94_9CILI</name>
<comment type="caution">
    <text evidence="3">The sequence shown here is derived from an EMBL/GenBank/DDBJ whole genome shotgun (WGS) entry which is preliminary data.</text>
</comment>
<dbReference type="OrthoDB" id="118550at2759"/>
<dbReference type="SMART" id="SM00717">
    <property type="entry name" value="SANT"/>
    <property type="match status" value="1"/>
</dbReference>
<feature type="domain" description="Myb-like" evidence="2">
    <location>
        <begin position="94"/>
        <end position="156"/>
    </location>
</feature>
<accession>A0A8S1RE94</accession>
<dbReference type="AlphaFoldDB" id="A0A8S1RE94"/>
<gene>
    <name evidence="3" type="ORF">PSON_ATCC_30995.1.T1610027</name>
</gene>
<dbReference type="InterPro" id="IPR001005">
    <property type="entry name" value="SANT/Myb"/>
</dbReference>
<dbReference type="Proteomes" id="UP000692954">
    <property type="component" value="Unassembled WGS sequence"/>
</dbReference>
<dbReference type="PROSITE" id="PS50090">
    <property type="entry name" value="MYB_LIKE"/>
    <property type="match status" value="1"/>
</dbReference>
<dbReference type="PANTHER" id="PTHR12802">
    <property type="entry name" value="SWI/SNF COMPLEX-RELATED"/>
    <property type="match status" value="1"/>
</dbReference>
<evidence type="ECO:0000256" key="1">
    <source>
        <dbReference type="ARBA" id="ARBA00023242"/>
    </source>
</evidence>